<dbReference type="EMBL" id="NAJO01000039">
    <property type="protein sequence ID" value="OQN99524.1"/>
    <property type="molecule type" value="Genomic_DNA"/>
</dbReference>
<dbReference type="InterPro" id="IPR041260">
    <property type="entry name" value="Sld7_C"/>
</dbReference>
<reference evidence="4" key="1">
    <citation type="submission" date="2017-03" db="EMBL/GenBank/DDBJ databases">
        <title>Genomes of endolithic fungi from Antarctica.</title>
        <authorList>
            <person name="Coleine C."/>
            <person name="Masonjones S."/>
            <person name="Stajich J.E."/>
        </authorList>
    </citation>
    <scope>NUCLEOTIDE SEQUENCE [LARGE SCALE GENOMIC DNA]</scope>
    <source>
        <strain evidence="4">CCFEE 5527</strain>
    </source>
</reference>
<comment type="caution">
    <text evidence="3">The sequence shown here is derived from an EMBL/GenBank/DDBJ whole genome shotgun (WGS) entry which is preliminary data.</text>
</comment>
<dbReference type="STRING" id="1507870.A0A1V8SK31"/>
<name>A0A1V8SK31_9PEZI</name>
<dbReference type="OrthoDB" id="5593278at2759"/>
<dbReference type="AlphaFoldDB" id="A0A1V8SK31"/>
<protein>
    <recommendedName>
        <fullName evidence="2">Sld7 C-terminal domain-containing protein</fullName>
    </recommendedName>
</protein>
<dbReference type="Proteomes" id="UP000192596">
    <property type="component" value="Unassembled WGS sequence"/>
</dbReference>
<dbReference type="Gene3D" id="3.30.230.90">
    <property type="match status" value="1"/>
</dbReference>
<proteinExistence type="predicted"/>
<dbReference type="Pfam" id="PF18596">
    <property type="entry name" value="Sld7_C"/>
    <property type="match status" value="1"/>
</dbReference>
<evidence type="ECO:0000259" key="2">
    <source>
        <dbReference type="Pfam" id="PF18596"/>
    </source>
</evidence>
<gene>
    <name evidence="3" type="ORF">B0A48_14666</name>
</gene>
<feature type="region of interest" description="Disordered" evidence="1">
    <location>
        <begin position="357"/>
        <end position="420"/>
    </location>
</feature>
<organism evidence="3 4">
    <name type="scientific">Cryoendolithus antarcticus</name>
    <dbReference type="NCBI Taxonomy" id="1507870"/>
    <lineage>
        <taxon>Eukaryota</taxon>
        <taxon>Fungi</taxon>
        <taxon>Dikarya</taxon>
        <taxon>Ascomycota</taxon>
        <taxon>Pezizomycotina</taxon>
        <taxon>Dothideomycetes</taxon>
        <taxon>Dothideomycetidae</taxon>
        <taxon>Cladosporiales</taxon>
        <taxon>Cladosporiaceae</taxon>
        <taxon>Cryoendolithus</taxon>
    </lineage>
</organism>
<evidence type="ECO:0000313" key="3">
    <source>
        <dbReference type="EMBL" id="OQN99524.1"/>
    </source>
</evidence>
<evidence type="ECO:0000313" key="4">
    <source>
        <dbReference type="Proteomes" id="UP000192596"/>
    </source>
</evidence>
<feature type="compositionally biased region" description="Low complexity" evidence="1">
    <location>
        <begin position="391"/>
        <end position="405"/>
    </location>
</feature>
<keyword evidence="4" id="KW-1185">Reference proteome</keyword>
<feature type="domain" description="Sld7 C-terminal" evidence="2">
    <location>
        <begin position="439"/>
        <end position="528"/>
    </location>
</feature>
<accession>A0A1V8SK31</accession>
<feature type="region of interest" description="Disordered" evidence="1">
    <location>
        <begin position="331"/>
        <end position="350"/>
    </location>
</feature>
<dbReference type="InParanoid" id="A0A1V8SK31"/>
<sequence length="568" mass="60584">MAAPNTDPSPFPAASKTASGIVGGLHTNVGLISFSDKILLTITSLSAPPAHWVHVPLAANATDPMNPGHFPSHDTENDLLPMTHLTATTVLGGTKRDEEVFGQTLATTIGSAILMQRPGEERMLVVGLGLKGVSTMGRPAFKEVIGLVLDDSDIILSQPHQHELSLHLESCTLRYLSIVDVDHIPLHIFTGDRYDVSTRCAAVESFFTNVLASGGDDQWWNTRRHESSLGILVAVEHSTALSCPAPIITELLFIATRVISTAHTLSAHSAPPLADAQGVRPDLTLAVTAQAISSDLLHPSDLPTPPSSPTADPGAEVQSAIFLTSAIDGSTEVVHEPPTKKRRTANDAFDEANERRKAVRRKGGQAVSAAASIGHRRESSGGQVPVPLQTRPLSRSPSIIDSRPPTAVEGKRRSTLSRVESVSALPSPTVDSAYSAIHEQNKVLVQRTVMTCMRAYGLEQARPDLKSKSDPQDHQGADAAQSDEYKLVYHQTYKGVCFAFRAHMSETPLSQCAAVLAETADKLFAIFLTDPVASGLAVHPDKLTPGGRKLFGSAKTEEQHAFVGHGIG</sequence>
<dbReference type="InterPro" id="IPR053720">
    <property type="entry name" value="Psm_Assembly_Chaperone"/>
</dbReference>
<evidence type="ECO:0000256" key="1">
    <source>
        <dbReference type="SAM" id="MobiDB-lite"/>
    </source>
</evidence>